<dbReference type="RefSeq" id="WP_146849975.1">
    <property type="nucleotide sequence ID" value="NZ_BKAG01000009.1"/>
</dbReference>
<dbReference type="AlphaFoldDB" id="A0A512M6L6"/>
<evidence type="ECO:0000313" key="1">
    <source>
        <dbReference type="EMBL" id="GEP42375.1"/>
    </source>
</evidence>
<keyword evidence="2" id="KW-1185">Reference proteome</keyword>
<sequence>MICLPPSFAGAETSEVGGDGGVGGGRFFEEGELQLANKAATIADNEKATRRNGLNNLCTATQVFVHTRISFPFSKYVMQLFSSRWEKTANCSSGVMAERLCTCSWQWLQNLFFSSPVIASQFC</sequence>
<name>A0A512M6L6_9BACT</name>
<accession>A0A512M6L6</accession>
<evidence type="ECO:0000313" key="2">
    <source>
        <dbReference type="Proteomes" id="UP000321577"/>
    </source>
</evidence>
<reference evidence="1 2" key="1">
    <citation type="submission" date="2019-07" db="EMBL/GenBank/DDBJ databases">
        <title>Whole genome shotgun sequence of Brevifollis gellanilyticus NBRC 108608.</title>
        <authorList>
            <person name="Hosoyama A."/>
            <person name="Uohara A."/>
            <person name="Ohji S."/>
            <person name="Ichikawa N."/>
        </authorList>
    </citation>
    <scope>NUCLEOTIDE SEQUENCE [LARGE SCALE GENOMIC DNA]</scope>
    <source>
        <strain evidence="1 2">NBRC 108608</strain>
    </source>
</reference>
<gene>
    <name evidence="1" type="ORF">BGE01nite_16660</name>
</gene>
<dbReference type="Proteomes" id="UP000321577">
    <property type="component" value="Unassembled WGS sequence"/>
</dbReference>
<comment type="caution">
    <text evidence="1">The sequence shown here is derived from an EMBL/GenBank/DDBJ whole genome shotgun (WGS) entry which is preliminary data.</text>
</comment>
<protein>
    <submittedName>
        <fullName evidence="1">Uncharacterized protein</fullName>
    </submittedName>
</protein>
<organism evidence="1 2">
    <name type="scientific">Brevifollis gellanilyticus</name>
    <dbReference type="NCBI Taxonomy" id="748831"/>
    <lineage>
        <taxon>Bacteria</taxon>
        <taxon>Pseudomonadati</taxon>
        <taxon>Verrucomicrobiota</taxon>
        <taxon>Verrucomicrobiia</taxon>
        <taxon>Verrucomicrobiales</taxon>
        <taxon>Verrucomicrobiaceae</taxon>
    </lineage>
</organism>
<dbReference type="EMBL" id="BKAG01000009">
    <property type="protein sequence ID" value="GEP42375.1"/>
    <property type="molecule type" value="Genomic_DNA"/>
</dbReference>
<proteinExistence type="predicted"/>